<reference evidence="2 3" key="1">
    <citation type="submission" date="2018-04" db="EMBL/GenBank/DDBJ databases">
        <title>The genome of golden apple snail Pomacea canaliculata provides insight into stress tolerance and invasive adaptation.</title>
        <authorList>
            <person name="Liu C."/>
            <person name="Liu B."/>
            <person name="Ren Y."/>
            <person name="Zhang Y."/>
            <person name="Wang H."/>
            <person name="Li S."/>
            <person name="Jiang F."/>
            <person name="Yin L."/>
            <person name="Zhang G."/>
            <person name="Qian W."/>
            <person name="Fan W."/>
        </authorList>
    </citation>
    <scope>NUCLEOTIDE SEQUENCE [LARGE SCALE GENOMIC DNA]</scope>
    <source>
        <strain evidence="2">SZHN2017</strain>
        <tissue evidence="2">Muscle</tissue>
    </source>
</reference>
<dbReference type="EMBL" id="PZQS01000002">
    <property type="protein sequence ID" value="PVD35600.1"/>
    <property type="molecule type" value="Genomic_DNA"/>
</dbReference>
<feature type="region of interest" description="Disordered" evidence="1">
    <location>
        <begin position="1"/>
        <end position="23"/>
    </location>
</feature>
<protein>
    <submittedName>
        <fullName evidence="2">Uncharacterized protein</fullName>
    </submittedName>
</protein>
<evidence type="ECO:0000313" key="2">
    <source>
        <dbReference type="EMBL" id="PVD35600.1"/>
    </source>
</evidence>
<dbReference type="Proteomes" id="UP000245119">
    <property type="component" value="Linkage Group LG2"/>
</dbReference>
<keyword evidence="3" id="KW-1185">Reference proteome</keyword>
<dbReference type="OrthoDB" id="428346at2759"/>
<organism evidence="2 3">
    <name type="scientific">Pomacea canaliculata</name>
    <name type="common">Golden apple snail</name>
    <dbReference type="NCBI Taxonomy" id="400727"/>
    <lineage>
        <taxon>Eukaryota</taxon>
        <taxon>Metazoa</taxon>
        <taxon>Spiralia</taxon>
        <taxon>Lophotrochozoa</taxon>
        <taxon>Mollusca</taxon>
        <taxon>Gastropoda</taxon>
        <taxon>Caenogastropoda</taxon>
        <taxon>Architaenioglossa</taxon>
        <taxon>Ampullarioidea</taxon>
        <taxon>Ampullariidae</taxon>
        <taxon>Pomacea</taxon>
    </lineage>
</organism>
<gene>
    <name evidence="2" type="ORF">C0Q70_02563</name>
</gene>
<comment type="caution">
    <text evidence="2">The sequence shown here is derived from an EMBL/GenBank/DDBJ whole genome shotgun (WGS) entry which is preliminary data.</text>
</comment>
<sequence length="367" mass="41646">MTFAVTETNSAVGPQKGKHEKARSLEMANFSPDQTKHRYLIYTCRLTQYCGGLSDRLRGIAYAFLLAVITRRRFGVHMELPTCELSSMLEVNHLDWRVNITSLDESNLTSQVYNRVNNVSIRKEFMTIDFNTYFDKDIVYYTSNQILFRELFANPHHVAALRWLTKVPRGEIFRQILNTLFKLAPSLQSEVDNITDQAHRRHGGGMLVAAQLRCGRNPSIPKDTQVRLVPEDLQVIWKFLKSYLANPAASFFIASDSEKVVREAKSKFRERLLESSGPIVHVAYSKNSDDVCSGMRRVLVDIHVLAASDVLLITRSGIGDLASHLRGFDKGGLFCFRPHEARVTALSTTVNWLADRNAKKILRKLTA</sequence>
<evidence type="ECO:0000256" key="1">
    <source>
        <dbReference type="SAM" id="MobiDB-lite"/>
    </source>
</evidence>
<accession>A0A2T7PQD2</accession>
<dbReference type="Gene3D" id="3.40.50.11350">
    <property type="match status" value="1"/>
</dbReference>
<name>A0A2T7PQD2_POMCA</name>
<feature type="compositionally biased region" description="Polar residues" evidence="1">
    <location>
        <begin position="1"/>
        <end position="12"/>
    </location>
</feature>
<dbReference type="AlphaFoldDB" id="A0A2T7PQD2"/>
<proteinExistence type="predicted"/>
<evidence type="ECO:0000313" key="3">
    <source>
        <dbReference type="Proteomes" id="UP000245119"/>
    </source>
</evidence>